<organism evidence="1 2">
    <name type="scientific">Xylella taiwanensis</name>
    <dbReference type="NCBI Taxonomy" id="1444770"/>
    <lineage>
        <taxon>Bacteria</taxon>
        <taxon>Pseudomonadati</taxon>
        <taxon>Pseudomonadota</taxon>
        <taxon>Gammaproteobacteria</taxon>
        <taxon>Lysobacterales</taxon>
        <taxon>Lysobacteraceae</taxon>
        <taxon>Xylella</taxon>
    </lineage>
</organism>
<dbReference type="EMBL" id="JDSQ01000009">
    <property type="protein sequence ID" value="EWS78204.1"/>
    <property type="molecule type" value="Genomic_DNA"/>
</dbReference>
<dbReference type="Proteomes" id="UP000020406">
    <property type="component" value="Unassembled WGS sequence"/>
</dbReference>
<evidence type="ECO:0000313" key="1">
    <source>
        <dbReference type="EMBL" id="EWS78204.1"/>
    </source>
</evidence>
<accession>Z9JJ53</accession>
<dbReference type="AlphaFoldDB" id="Z9JJ53"/>
<comment type="caution">
    <text evidence="1">The sequence shown here is derived from an EMBL/GenBank/DDBJ whole genome shotgun (WGS) entry which is preliminary data.</text>
</comment>
<reference evidence="1 2" key="1">
    <citation type="journal article" date="2014" name="Genome Announc.">
        <title>Draft Genome Sequence of Xylella fastidiosa Pear Leaf Scorch Strain in Taiwan.</title>
        <authorList>
            <person name="Su C.C."/>
            <person name="Deng W.L."/>
            <person name="Jan F.J."/>
            <person name="Chang C.J."/>
            <person name="Huang H."/>
            <person name="Chen J."/>
        </authorList>
    </citation>
    <scope>NUCLEOTIDE SEQUENCE [LARGE SCALE GENOMIC DNA]</scope>
    <source>
        <strain evidence="1 2">PLS229</strain>
    </source>
</reference>
<evidence type="ECO:0000313" key="2">
    <source>
        <dbReference type="Proteomes" id="UP000020406"/>
    </source>
</evidence>
<sequence>MIVWITNIWLAPKLLARQMCKQIVRQARYDPYPAPYAMIRVYMGVIFRHV</sequence>
<gene>
    <name evidence="1" type="ORF">AF72_06790</name>
</gene>
<dbReference type="PATRIC" id="fig|1444770.3.peg.1615"/>
<name>Z9JJ53_9GAMM</name>
<protein>
    <submittedName>
        <fullName evidence="1">Uncharacterized protein</fullName>
    </submittedName>
</protein>
<dbReference type="STRING" id="1444770.AF72_06790"/>
<proteinExistence type="predicted"/>